<comment type="caution">
    <text evidence="4">The sequence shown here is derived from an EMBL/GenBank/DDBJ whole genome shotgun (WGS) entry which is preliminary data.</text>
</comment>
<dbReference type="InterPro" id="IPR035979">
    <property type="entry name" value="RBD_domain_sf"/>
</dbReference>
<feature type="compositionally biased region" description="Basic and acidic residues" evidence="2">
    <location>
        <begin position="1143"/>
        <end position="1152"/>
    </location>
</feature>
<sequence>MAAAEDGSPEENAGASLVLNGAVLQKSNRNSEFIIEFARQVRLRVKRTKRHVRPAVYYRKALVSHAKVKTSDEGLCNLVEANCPEAPAPIVESTVDKSEEMYEDVPDDDLALGQKGSHVLQETDAELPKPAHVVGIEERIAGHGEIDDLPQLNCYVDSGKGGFNTPLESLKSPESAIVLNSAEGNFEAREHFVVQTAVLHEPSMADPNGSPSKNAASMECVDHEGVTLNIRPNMHRDQEITYARRNRKERSNRARGPSRAQSVSISVQDGGVMSDTSKLELREHTVLETLLPDEPPGFSLDGGSDGGSEQVSGRCHGRIRKPVLERVANPARIEAGGSESKGQEPSAGSEFSGSESSHGRRGGVVRNGRSIKRFSPGTPGRGGQVADQVPSVLCDAEGNVWHIGKRAEQSTLVEDIHLPGPPKARFKERRIVALDRMQQSHGLQELSLRELPATNCIPYSHLVPFIWRWSERADINNETTNRMVVAKERSVFVGCIPDGIDNLEEILHGLMDRFLERFDFAPVTFGQIESVKSVKDFAFIELASDKVAQIVLAANQLDVFEWGVDGYHFNIQGCTSTCTAVRPSIEHLPLRPARVLFVGNIPEPQWNKDYLEAFFSKALQGSDRCTVSKYVVSVFLLPDSSDAYVEVASEMMADALIFKCTKNPDFLKEIGDDVFICRDTCSVPLMSRHKGTIHPQRCLVISVPPGGEELKINNVVKVFLDVLPFIARKSNQAGYLEFVLTEPGKDYAFFQFNSETFVDAIMDEYIESTQIFLCRGSPASYIILRPPQYIRPRARYRSGSYSKAPKCKPPGSLAYGTEMDRQKQAHNISTEQSGSITYAPRKFGDEPVKRPDFVISVGASPPPVTTWNGLTSSGCCASGPDCMIVVKGLPRGLSFKLARGALNELLERLLCDSGLLEGGRLLVTYLDRDGSLDVASLPDPEFVCAVLSIDSTFIVAGEEIRLLPYERKGFLRRSNSADLSGGPCELSSLSDEDSPGRMLVKNCKINGMGAPRFQQQRNRGHPDWEGQSCPKYVSMLRGPPGKQRTSFNDLGDEWGHGNVRKGSIPPKQSYKSFSQENVQTWHGANELHESWDAPSWPGNQRSRQPDNLRCQGNNPRVRISHVQKGNFNYTHDSGSDEGAAPRFPDKRPSTDDRFRMLSRENRRMIYQAGDPYAHEAEGAAGMGGPSARKRKLPPVGLGAPMHAVGFTQKMRRSTQFS</sequence>
<reference evidence="4" key="1">
    <citation type="submission" date="2021-01" db="EMBL/GenBank/DDBJ databases">
        <title>Adiantum capillus-veneris genome.</title>
        <authorList>
            <person name="Fang Y."/>
            <person name="Liao Q."/>
        </authorList>
    </citation>
    <scope>NUCLEOTIDE SEQUENCE</scope>
    <source>
        <strain evidence="4">H3</strain>
        <tissue evidence="4">Leaf</tissue>
    </source>
</reference>
<name>A0A9D4Z5T3_ADICA</name>
<accession>A0A9D4Z5T3</accession>
<feature type="region of interest" description="Disordered" evidence="2">
    <location>
        <begin position="1089"/>
        <end position="1113"/>
    </location>
</feature>
<feature type="region of interest" description="Disordered" evidence="2">
    <location>
        <begin position="1126"/>
        <end position="1152"/>
    </location>
</feature>
<feature type="region of interest" description="Disordered" evidence="2">
    <location>
        <begin position="1175"/>
        <end position="1217"/>
    </location>
</feature>
<evidence type="ECO:0000259" key="3">
    <source>
        <dbReference type="PROSITE" id="PS50102"/>
    </source>
</evidence>
<keyword evidence="1" id="KW-0694">RNA-binding</keyword>
<proteinExistence type="predicted"/>
<dbReference type="InterPro" id="IPR000504">
    <property type="entry name" value="RRM_dom"/>
</dbReference>
<feature type="region of interest" description="Disordered" evidence="2">
    <location>
        <begin position="288"/>
        <end position="387"/>
    </location>
</feature>
<dbReference type="OrthoDB" id="1907270at2759"/>
<evidence type="ECO:0000313" key="4">
    <source>
        <dbReference type="EMBL" id="KAI5062200.1"/>
    </source>
</evidence>
<dbReference type="AlphaFoldDB" id="A0A9D4Z5T3"/>
<organism evidence="4 5">
    <name type="scientific">Adiantum capillus-veneris</name>
    <name type="common">Maidenhair fern</name>
    <dbReference type="NCBI Taxonomy" id="13818"/>
    <lineage>
        <taxon>Eukaryota</taxon>
        <taxon>Viridiplantae</taxon>
        <taxon>Streptophyta</taxon>
        <taxon>Embryophyta</taxon>
        <taxon>Tracheophyta</taxon>
        <taxon>Polypodiopsida</taxon>
        <taxon>Polypodiidae</taxon>
        <taxon>Polypodiales</taxon>
        <taxon>Pteridineae</taxon>
        <taxon>Pteridaceae</taxon>
        <taxon>Vittarioideae</taxon>
        <taxon>Adiantum</taxon>
    </lineage>
</organism>
<dbReference type="EMBL" id="JABFUD020000022">
    <property type="protein sequence ID" value="KAI5062200.1"/>
    <property type="molecule type" value="Genomic_DNA"/>
</dbReference>
<feature type="domain" description="RRM" evidence="3">
    <location>
        <begin position="489"/>
        <end position="576"/>
    </location>
</feature>
<evidence type="ECO:0000256" key="2">
    <source>
        <dbReference type="SAM" id="MobiDB-lite"/>
    </source>
</evidence>
<feature type="region of interest" description="Disordered" evidence="2">
    <location>
        <begin position="235"/>
        <end position="271"/>
    </location>
</feature>
<dbReference type="PROSITE" id="PS50102">
    <property type="entry name" value="RRM"/>
    <property type="match status" value="1"/>
</dbReference>
<dbReference type="GO" id="GO:0003723">
    <property type="term" value="F:RNA binding"/>
    <property type="evidence" value="ECO:0007669"/>
    <property type="project" value="UniProtKB-UniRule"/>
</dbReference>
<keyword evidence="5" id="KW-1185">Reference proteome</keyword>
<evidence type="ECO:0000313" key="5">
    <source>
        <dbReference type="Proteomes" id="UP000886520"/>
    </source>
</evidence>
<dbReference type="Proteomes" id="UP000886520">
    <property type="component" value="Chromosome 22"/>
</dbReference>
<dbReference type="SUPFAM" id="SSF54928">
    <property type="entry name" value="RNA-binding domain, RBD"/>
    <property type="match status" value="1"/>
</dbReference>
<protein>
    <recommendedName>
        <fullName evidence="3">RRM domain-containing protein</fullName>
    </recommendedName>
</protein>
<evidence type="ECO:0000256" key="1">
    <source>
        <dbReference type="PROSITE-ProRule" id="PRU00176"/>
    </source>
</evidence>
<gene>
    <name evidence="4" type="ORF">GOP47_0022739</name>
</gene>